<comment type="caution">
    <text evidence="2">The sequence shown here is derived from an EMBL/GenBank/DDBJ whole genome shotgun (WGS) entry which is preliminary data.</text>
</comment>
<reference evidence="2 3" key="1">
    <citation type="journal article" date="2019" name="Int. J. Syst. Evol. Microbiol.">
        <title>The Global Catalogue of Microorganisms (GCM) 10K type strain sequencing project: providing services to taxonomists for standard genome sequencing and annotation.</title>
        <authorList>
            <consortium name="The Broad Institute Genomics Platform"/>
            <consortium name="The Broad Institute Genome Sequencing Center for Infectious Disease"/>
            <person name="Wu L."/>
            <person name="Ma J."/>
        </authorList>
    </citation>
    <scope>NUCLEOTIDE SEQUENCE [LARGE SCALE GENOMIC DNA]</scope>
    <source>
        <strain evidence="2 3">JCM 10664</strain>
    </source>
</reference>
<gene>
    <name evidence="2" type="ORF">GCM10009545_09650</name>
</gene>
<evidence type="ECO:0008006" key="4">
    <source>
        <dbReference type="Google" id="ProtNLM"/>
    </source>
</evidence>
<keyword evidence="1" id="KW-0472">Membrane</keyword>
<organism evidence="2 3">
    <name type="scientific">Saccharopolyspora thermophila</name>
    <dbReference type="NCBI Taxonomy" id="89367"/>
    <lineage>
        <taxon>Bacteria</taxon>
        <taxon>Bacillati</taxon>
        <taxon>Actinomycetota</taxon>
        <taxon>Actinomycetes</taxon>
        <taxon>Pseudonocardiales</taxon>
        <taxon>Pseudonocardiaceae</taxon>
        <taxon>Saccharopolyspora</taxon>
    </lineage>
</organism>
<feature type="transmembrane region" description="Helical" evidence="1">
    <location>
        <begin position="139"/>
        <end position="157"/>
    </location>
</feature>
<name>A0ABN1C291_9PSEU</name>
<proteinExistence type="predicted"/>
<dbReference type="InterPro" id="IPR021737">
    <property type="entry name" value="Phage_phiKZ_Orf197"/>
</dbReference>
<dbReference type="EMBL" id="BAAAHC010000003">
    <property type="protein sequence ID" value="GAA0509619.1"/>
    <property type="molecule type" value="Genomic_DNA"/>
</dbReference>
<keyword evidence="1" id="KW-1133">Transmembrane helix</keyword>
<accession>A0ABN1C291</accession>
<evidence type="ECO:0000313" key="3">
    <source>
        <dbReference type="Proteomes" id="UP001500220"/>
    </source>
</evidence>
<evidence type="ECO:0000313" key="2">
    <source>
        <dbReference type="EMBL" id="GAA0509619.1"/>
    </source>
</evidence>
<evidence type="ECO:0000256" key="1">
    <source>
        <dbReference type="SAM" id="Phobius"/>
    </source>
</evidence>
<keyword evidence="1" id="KW-0812">Transmembrane</keyword>
<keyword evidence="3" id="KW-1185">Reference proteome</keyword>
<dbReference type="Proteomes" id="UP001500220">
    <property type="component" value="Unassembled WGS sequence"/>
</dbReference>
<protein>
    <recommendedName>
        <fullName evidence="4">DUF3307 domain-containing protein</fullName>
    </recommendedName>
</protein>
<sequence length="158" mass="17091">MSIGNLDAAVTFAVVLPSLLVAHTVADHWVQTSHQAGHKHLRNWVGRWNCFKHVATYTAVTALVVALVWAVLGLVITPVGFVLGQVVSAVTHYWADRRFTLARLAAISGNAGFYRLGAPRDGHDDNPNLGTGAYVLDQSWHWLWLFVAALLTAVVGGA</sequence>
<dbReference type="Pfam" id="PF11750">
    <property type="entry name" value="DUF3307"/>
    <property type="match status" value="1"/>
</dbReference>
<feature type="transmembrane region" description="Helical" evidence="1">
    <location>
        <begin position="54"/>
        <end position="76"/>
    </location>
</feature>
<dbReference type="RefSeq" id="WP_346072245.1">
    <property type="nucleotide sequence ID" value="NZ_BAAAHC010000003.1"/>
</dbReference>